<reference evidence="2 3" key="1">
    <citation type="submission" date="2015-01" db="EMBL/GenBank/DDBJ databases">
        <title>Genome of allotetraploid Gossypium barbadense reveals genomic plasticity and fiber elongation in cotton evolution.</title>
        <authorList>
            <person name="Chen X."/>
            <person name="Liu X."/>
            <person name="Zhao B."/>
            <person name="Zheng H."/>
            <person name="Hu Y."/>
            <person name="Lu G."/>
            <person name="Yang C."/>
            <person name="Chen J."/>
            <person name="Shan C."/>
            <person name="Zhang L."/>
            <person name="Zhou Y."/>
            <person name="Wang L."/>
            <person name="Guo W."/>
            <person name="Bai Y."/>
            <person name="Ruan J."/>
            <person name="Shangguan X."/>
            <person name="Mao Y."/>
            <person name="Jiang J."/>
            <person name="Zhu Y."/>
            <person name="Lei J."/>
            <person name="Kang H."/>
            <person name="Chen S."/>
            <person name="He X."/>
            <person name="Wang R."/>
            <person name="Wang Y."/>
            <person name="Chen J."/>
            <person name="Wang L."/>
            <person name="Yu S."/>
            <person name="Wang B."/>
            <person name="Wei J."/>
            <person name="Song S."/>
            <person name="Lu X."/>
            <person name="Gao Z."/>
            <person name="Gu W."/>
            <person name="Deng X."/>
            <person name="Ma D."/>
            <person name="Wang S."/>
            <person name="Liang W."/>
            <person name="Fang L."/>
            <person name="Cai C."/>
            <person name="Zhu X."/>
            <person name="Zhou B."/>
            <person name="Zhang Y."/>
            <person name="Chen Z."/>
            <person name="Xu S."/>
            <person name="Zhu R."/>
            <person name="Wang S."/>
            <person name="Zhang T."/>
            <person name="Zhao G."/>
        </authorList>
    </citation>
    <scope>NUCLEOTIDE SEQUENCE [LARGE SCALE GENOMIC DNA]</scope>
    <source>
        <strain evidence="3">cv. Xinhai21</strain>
        <tissue evidence="2">Leaf</tissue>
    </source>
</reference>
<proteinExistence type="predicted"/>
<sequence length="163" mass="17995">MACGRSRNEGLPVVGGRQVDVVMECVKIIVIHELLHIESQSDAELKWKVKKSSSVSSRYVGSMISKKSPHGSVIRSAQTASASWICSSAAQSIQRPAPRGEPEVSEKVHPGAPRETGEKGGALQLLCLPMWLRVPSIFLKRRRRSSCHVKLTWYTYKKTSIIA</sequence>
<evidence type="ECO:0000313" key="2">
    <source>
        <dbReference type="EMBL" id="PPS13126.1"/>
    </source>
</evidence>
<accession>A0A2P5YC33</accession>
<dbReference type="Proteomes" id="UP000239757">
    <property type="component" value="Unassembled WGS sequence"/>
</dbReference>
<name>A0A2P5YC33_GOSBA</name>
<evidence type="ECO:0000313" key="3">
    <source>
        <dbReference type="Proteomes" id="UP000239757"/>
    </source>
</evidence>
<gene>
    <name evidence="2" type="ORF">GOBAR_AA07519</name>
</gene>
<protein>
    <submittedName>
        <fullName evidence="2">Uncharacterized protein</fullName>
    </submittedName>
</protein>
<feature type="compositionally biased region" description="Basic and acidic residues" evidence="1">
    <location>
        <begin position="98"/>
        <end position="109"/>
    </location>
</feature>
<organism evidence="2 3">
    <name type="scientific">Gossypium barbadense</name>
    <name type="common">Sea Island cotton</name>
    <name type="synonym">Hibiscus barbadensis</name>
    <dbReference type="NCBI Taxonomy" id="3634"/>
    <lineage>
        <taxon>Eukaryota</taxon>
        <taxon>Viridiplantae</taxon>
        <taxon>Streptophyta</taxon>
        <taxon>Embryophyta</taxon>
        <taxon>Tracheophyta</taxon>
        <taxon>Spermatophyta</taxon>
        <taxon>Magnoliopsida</taxon>
        <taxon>eudicotyledons</taxon>
        <taxon>Gunneridae</taxon>
        <taxon>Pentapetalae</taxon>
        <taxon>rosids</taxon>
        <taxon>malvids</taxon>
        <taxon>Malvales</taxon>
        <taxon>Malvaceae</taxon>
        <taxon>Malvoideae</taxon>
        <taxon>Gossypium</taxon>
    </lineage>
</organism>
<dbReference type="AlphaFoldDB" id="A0A2P5YC33"/>
<dbReference type="EMBL" id="KZ663390">
    <property type="protein sequence ID" value="PPS13126.1"/>
    <property type="molecule type" value="Genomic_DNA"/>
</dbReference>
<evidence type="ECO:0000256" key="1">
    <source>
        <dbReference type="SAM" id="MobiDB-lite"/>
    </source>
</evidence>
<feature type="region of interest" description="Disordered" evidence="1">
    <location>
        <begin position="93"/>
        <end position="118"/>
    </location>
</feature>